<dbReference type="EMBL" id="MU003506">
    <property type="protein sequence ID" value="KAF2470993.1"/>
    <property type="molecule type" value="Genomic_DNA"/>
</dbReference>
<comment type="caution">
    <text evidence="1">The sequence shown here is derived from an EMBL/GenBank/DDBJ whole genome shotgun (WGS) entry which is preliminary data.</text>
</comment>
<dbReference type="Proteomes" id="UP000799755">
    <property type="component" value="Unassembled WGS sequence"/>
</dbReference>
<gene>
    <name evidence="1" type="ORF">BDR25DRAFT_261310</name>
</gene>
<accession>A0ACB6QWP6</accession>
<sequence length="491" mass="54487">MAQDIEKHGMNMMEDVGTVVSKDGSIESEFTLEEQKRIIHRVDRRLVITVGFLYCVSLMDRTNLGSASIAGMTKELKLAIPFGDVSRYSVVTLVFFTTYVVFQPPSTIIVRKLGPRIHLSTITLLWGAVMIGMGFVNDWKDLAGLRVILGILEAGFFPSCVYLLSTWYTRYDVGKRYSCFYILGSLASACAGILAFGLMQMKGLQGLGGWRWIFIIEGTLTCVLGIVCYWFLVDFPDQAHKSYKFLNERETKFIIDRVNKDRGDAGVQPFSAAKFFRAGLDLKIWGYAMIFFDTTCVTYALAYFLPIILTENMGFSVGASQCLVAPPYALAAIVMYATGWLGDKYKIRGPIICFNMLLCLIGLPIMGFHKNAGVRYFGVFLTTAGANSNVPATMAYQANNIRGQWKRAFCSATLVGFGGFGGIAGSLIFRAQDAPEYHPGLYACIACCLLTIVIVGLETIVFVRQNGKAARGEIELEDSDEDHQKGFRYTY</sequence>
<keyword evidence="2" id="KW-1185">Reference proteome</keyword>
<evidence type="ECO:0000313" key="2">
    <source>
        <dbReference type="Proteomes" id="UP000799755"/>
    </source>
</evidence>
<organism evidence="1 2">
    <name type="scientific">Lindgomyces ingoldianus</name>
    <dbReference type="NCBI Taxonomy" id="673940"/>
    <lineage>
        <taxon>Eukaryota</taxon>
        <taxon>Fungi</taxon>
        <taxon>Dikarya</taxon>
        <taxon>Ascomycota</taxon>
        <taxon>Pezizomycotina</taxon>
        <taxon>Dothideomycetes</taxon>
        <taxon>Pleosporomycetidae</taxon>
        <taxon>Pleosporales</taxon>
        <taxon>Lindgomycetaceae</taxon>
        <taxon>Lindgomyces</taxon>
    </lineage>
</organism>
<proteinExistence type="predicted"/>
<name>A0ACB6QWP6_9PLEO</name>
<protein>
    <submittedName>
        <fullName evidence="1">MFS general substrate transporter</fullName>
    </submittedName>
</protein>
<reference evidence="1" key="1">
    <citation type="journal article" date="2020" name="Stud. Mycol.">
        <title>101 Dothideomycetes genomes: a test case for predicting lifestyles and emergence of pathogens.</title>
        <authorList>
            <person name="Haridas S."/>
            <person name="Albert R."/>
            <person name="Binder M."/>
            <person name="Bloem J."/>
            <person name="Labutti K."/>
            <person name="Salamov A."/>
            <person name="Andreopoulos B."/>
            <person name="Baker S."/>
            <person name="Barry K."/>
            <person name="Bills G."/>
            <person name="Bluhm B."/>
            <person name="Cannon C."/>
            <person name="Castanera R."/>
            <person name="Culley D."/>
            <person name="Daum C."/>
            <person name="Ezra D."/>
            <person name="Gonzalez J."/>
            <person name="Henrissat B."/>
            <person name="Kuo A."/>
            <person name="Liang C."/>
            <person name="Lipzen A."/>
            <person name="Lutzoni F."/>
            <person name="Magnuson J."/>
            <person name="Mondo S."/>
            <person name="Nolan M."/>
            <person name="Ohm R."/>
            <person name="Pangilinan J."/>
            <person name="Park H.-J."/>
            <person name="Ramirez L."/>
            <person name="Alfaro M."/>
            <person name="Sun H."/>
            <person name="Tritt A."/>
            <person name="Yoshinaga Y."/>
            <person name="Zwiers L.-H."/>
            <person name="Turgeon B."/>
            <person name="Goodwin S."/>
            <person name="Spatafora J."/>
            <person name="Crous P."/>
            <person name="Grigoriev I."/>
        </authorList>
    </citation>
    <scope>NUCLEOTIDE SEQUENCE</scope>
    <source>
        <strain evidence="1">ATCC 200398</strain>
    </source>
</reference>
<evidence type="ECO:0000313" key="1">
    <source>
        <dbReference type="EMBL" id="KAF2470993.1"/>
    </source>
</evidence>